<dbReference type="Proteomes" id="UP000027192">
    <property type="component" value="Unassembled WGS sequence"/>
</dbReference>
<dbReference type="SUPFAM" id="SSF117782">
    <property type="entry name" value="YbjQ-like"/>
    <property type="match status" value="1"/>
</dbReference>
<evidence type="ECO:0000313" key="4">
    <source>
        <dbReference type="Proteomes" id="UP000027192"/>
    </source>
</evidence>
<dbReference type="InterPro" id="IPR035439">
    <property type="entry name" value="UPF0145_dom_sf"/>
</dbReference>
<dbReference type="AlphaFoldDB" id="A0A066RS79"/>
<evidence type="ECO:0000313" key="3">
    <source>
        <dbReference type="EMBL" id="KDM93300.1"/>
    </source>
</evidence>
<dbReference type="STRING" id="1654360.EA58_01435"/>
<comment type="similarity">
    <text evidence="1 2">Belongs to the UPF0145 family.</text>
</comment>
<dbReference type="Gene3D" id="3.30.110.70">
    <property type="entry name" value="Hypothetical protein apc22750. Chain B"/>
    <property type="match status" value="1"/>
</dbReference>
<dbReference type="EMBL" id="JMIB01000003">
    <property type="protein sequence ID" value="KDM93300.1"/>
    <property type="molecule type" value="Genomic_DNA"/>
</dbReference>
<sequence>MLCVTTPDVAHRPIKEVLGTVSGSVVQSKHVGRDIMAGFKSIFGGEIRGYTQMLVEAREEAMHRAIAEAEHMGADAIVNMRFTTSTIMQGASEILVYGTAVKLS</sequence>
<organism evidence="3 4">
    <name type="scientific">Photobacterium galatheae</name>
    <dbReference type="NCBI Taxonomy" id="1654360"/>
    <lineage>
        <taxon>Bacteria</taxon>
        <taxon>Pseudomonadati</taxon>
        <taxon>Pseudomonadota</taxon>
        <taxon>Gammaproteobacteria</taxon>
        <taxon>Vibrionales</taxon>
        <taxon>Vibrionaceae</taxon>
        <taxon>Photobacterium</taxon>
    </lineage>
</organism>
<dbReference type="PANTHER" id="PTHR34068">
    <property type="entry name" value="UPF0145 PROTEIN YBJQ"/>
    <property type="match status" value="1"/>
</dbReference>
<name>A0A066RS79_9GAMM</name>
<comment type="caution">
    <text evidence="3">The sequence shown here is derived from an EMBL/GenBank/DDBJ whole genome shotgun (WGS) entry which is preliminary data.</text>
</comment>
<evidence type="ECO:0000256" key="1">
    <source>
        <dbReference type="ARBA" id="ARBA00010751"/>
    </source>
</evidence>
<dbReference type="Pfam" id="PF01906">
    <property type="entry name" value="YbjQ_1"/>
    <property type="match status" value="1"/>
</dbReference>
<keyword evidence="4" id="KW-1185">Reference proteome</keyword>
<protein>
    <recommendedName>
        <fullName evidence="2">UPF0145 protein EA58_01435</fullName>
    </recommendedName>
</protein>
<gene>
    <name evidence="3" type="ORF">EA58_01435</name>
</gene>
<accession>A0A066RS79</accession>
<dbReference type="OrthoDB" id="9796448at2"/>
<reference evidence="3 4" key="1">
    <citation type="submission" date="2014-04" db="EMBL/GenBank/DDBJ databases">
        <title>Draft genome sequence of Photobacterium halotolerans S2753: a solonamide, ngercheumicin and holomycin producer.</title>
        <authorList>
            <person name="Machado H.R."/>
            <person name="Gram L."/>
        </authorList>
    </citation>
    <scope>NUCLEOTIDE SEQUENCE [LARGE SCALE GENOMIC DNA]</scope>
    <source>
        <strain evidence="3 4">S2753</strain>
    </source>
</reference>
<dbReference type="HAMAP" id="MF_00338">
    <property type="entry name" value="UPF0145"/>
    <property type="match status" value="1"/>
</dbReference>
<dbReference type="InterPro" id="IPR002765">
    <property type="entry name" value="UPF0145_YbjQ-like"/>
</dbReference>
<evidence type="ECO:0000256" key="2">
    <source>
        <dbReference type="HAMAP-Rule" id="MF_00338"/>
    </source>
</evidence>
<dbReference type="RefSeq" id="WP_036748038.1">
    <property type="nucleotide sequence ID" value="NZ_JAGSGC010000011.1"/>
</dbReference>
<proteinExistence type="inferred from homology"/>
<dbReference type="PANTHER" id="PTHR34068:SF2">
    <property type="entry name" value="UPF0145 PROTEIN SCO3412"/>
    <property type="match status" value="1"/>
</dbReference>